<accession>A0A8J5G4N9</accession>
<comment type="caution">
    <text evidence="1">The sequence shown here is derived from an EMBL/GenBank/DDBJ whole genome shotgun (WGS) entry which is preliminary data.</text>
</comment>
<sequence>MEAKEPLDFEKEDQLLNATPRKRRKVIGLDDLLTDYYEAINKVVDCKPKNKSFCKGYNSDEDEKTQRKKERMLSKFVENCEKQVNEMNTEDEIPLWNQRLFGQQKSPPLFESMSLSNCQLLQFPSVGDLDSVFQCNAGQDDWSSEECFLEGLLVNRWLAKLTFISGHVEDSVANWVFHKLLYSPNEDIEDAACEFWCDILLSKDEADKPLVSLGWFPNYHKLMEALESYGYMADMFDSHSTSSKEAQPDCLEGPPRNISSWIKLLCLCCQIRSYHQSIFSKSEAEELLGIIIHVVLDRQLQGLLLTLNECMQSMIGYFREDEWDASCEKVARIPNDINSLRILECISVTNNRSKHLRSQIALQFLILHLGEKVNSHREVLEFLLSVNMKEKDCDFLKIYIYLVLVENSLLCHPPREDLVLTDLWCKYLQNCSTQITSTDWRSYASKVRSKASYILQSTTQRNC</sequence>
<dbReference type="AlphaFoldDB" id="A0A8J5G4N9"/>
<evidence type="ECO:0000313" key="2">
    <source>
        <dbReference type="Proteomes" id="UP000734854"/>
    </source>
</evidence>
<dbReference type="EMBL" id="JACMSC010000011">
    <property type="protein sequence ID" value="KAG6500973.1"/>
    <property type="molecule type" value="Genomic_DNA"/>
</dbReference>
<organism evidence="1 2">
    <name type="scientific">Zingiber officinale</name>
    <name type="common">Ginger</name>
    <name type="synonym">Amomum zingiber</name>
    <dbReference type="NCBI Taxonomy" id="94328"/>
    <lineage>
        <taxon>Eukaryota</taxon>
        <taxon>Viridiplantae</taxon>
        <taxon>Streptophyta</taxon>
        <taxon>Embryophyta</taxon>
        <taxon>Tracheophyta</taxon>
        <taxon>Spermatophyta</taxon>
        <taxon>Magnoliopsida</taxon>
        <taxon>Liliopsida</taxon>
        <taxon>Zingiberales</taxon>
        <taxon>Zingiberaceae</taxon>
        <taxon>Zingiber</taxon>
    </lineage>
</organism>
<proteinExistence type="predicted"/>
<evidence type="ECO:0008006" key="3">
    <source>
        <dbReference type="Google" id="ProtNLM"/>
    </source>
</evidence>
<dbReference type="PANTHER" id="PTHR37212">
    <property type="entry name" value="ACTIN PROTEIN 2/3 COMPLEX SUBUNIT-LIKE PROTEIN"/>
    <property type="match status" value="1"/>
</dbReference>
<protein>
    <recommendedName>
        <fullName evidence="3">Coiled-coil SMC6 And NSE5 INteracting (CANIN) domain-containing protein</fullName>
    </recommendedName>
</protein>
<dbReference type="PANTHER" id="PTHR37212:SF2">
    <property type="entry name" value="ACTIN PROTEIN 2_3 COMPLEX SUBUNIT-LIKE PROTEIN"/>
    <property type="match status" value="1"/>
</dbReference>
<name>A0A8J5G4N9_ZINOF</name>
<gene>
    <name evidence="1" type="ORF">ZIOFF_040836</name>
</gene>
<reference evidence="1 2" key="1">
    <citation type="submission" date="2020-08" db="EMBL/GenBank/DDBJ databases">
        <title>Plant Genome Project.</title>
        <authorList>
            <person name="Zhang R.-G."/>
        </authorList>
    </citation>
    <scope>NUCLEOTIDE SEQUENCE [LARGE SCALE GENOMIC DNA]</scope>
    <source>
        <tissue evidence="1">Rhizome</tissue>
    </source>
</reference>
<evidence type="ECO:0000313" key="1">
    <source>
        <dbReference type="EMBL" id="KAG6500973.1"/>
    </source>
</evidence>
<keyword evidence="2" id="KW-1185">Reference proteome</keyword>
<dbReference type="Proteomes" id="UP000734854">
    <property type="component" value="Unassembled WGS sequence"/>
</dbReference>